<dbReference type="SUPFAM" id="SSF56672">
    <property type="entry name" value="DNA/RNA polymerases"/>
    <property type="match status" value="1"/>
</dbReference>
<evidence type="ECO:0000256" key="4">
    <source>
        <dbReference type="ARBA" id="ARBA00022741"/>
    </source>
</evidence>
<keyword evidence="1 7" id="KW-0696">RNA-directed RNA polymerase</keyword>
<evidence type="ECO:0000256" key="2">
    <source>
        <dbReference type="ARBA" id="ARBA00022679"/>
    </source>
</evidence>
<evidence type="ECO:0000256" key="1">
    <source>
        <dbReference type="ARBA" id="ARBA00022484"/>
    </source>
</evidence>
<evidence type="ECO:0000256" key="3">
    <source>
        <dbReference type="ARBA" id="ARBA00022695"/>
    </source>
</evidence>
<dbReference type="GO" id="GO:0000166">
    <property type="term" value="F:nucleotide binding"/>
    <property type="evidence" value="ECO:0007669"/>
    <property type="project" value="UniProtKB-KW"/>
</dbReference>
<dbReference type="Gene3D" id="3.30.70.270">
    <property type="match status" value="1"/>
</dbReference>
<dbReference type="EMBL" id="KT598244">
    <property type="protein sequence ID" value="ALM62247.1"/>
    <property type="molecule type" value="Genomic_RNA"/>
</dbReference>
<dbReference type="InterPro" id="IPR043128">
    <property type="entry name" value="Rev_trsase/Diguanyl_cyclase"/>
</dbReference>
<evidence type="ECO:0000313" key="7">
    <source>
        <dbReference type="EMBL" id="ALM62247.1"/>
    </source>
</evidence>
<keyword evidence="5" id="KW-0693">Viral RNA replication</keyword>
<evidence type="ECO:0000256" key="5">
    <source>
        <dbReference type="ARBA" id="ARBA00022953"/>
    </source>
</evidence>
<name>A0A0S1WF78_9VIRU</name>
<keyword evidence="2" id="KW-0808">Transferase</keyword>
<sequence length="602" mass="69614">NQNGTETKSKSNNKQHTHNTMHATNLQVVGHLPKNTKVFAFHQTRQDALRNMSEKLVKKAIHMECTPELAQQAIHGYRRSKGGDAIAEEDFKKSDQPYHPVPRDFHYRKALATCERLFRPSRRLKPIAFPDLRYFPWTLNVSAEAPYSYSQYWARELRRMQAEGITLDSKPTFHNLYDTIFHVNRSHIHSIKFGLYPFWDQETGEPIPYKWNTLHARSHTVKADKDDKIRAVFGVPKLLLMAENMFVWNLQKEYLNKRVKSPMLWGYETFKGGWQKLWRDLFKTNFSSVLSADWSGFDHNALHEVIDDVHRMWRSWFDFDQGYEPSKSDTHDYHASQTEEWKIQNLWDWMTHSVKQTPILGFSGTIYKWSFNGIASGFQQTQLLDSFVNAIYLLTCLSAQGIDINAPGFNLFVQGDDSLTTFQERVFQFGGKTFLQKLAKEAKIRFNAILSVDKTSHGTSLNDVEVLSYRNNQGIATREPAELLSKLLYPERAKRLGGTAASAIGIAMAAMGSSRQVYNTCKNVYDFIVNELHVEVDFKEFRAYAATHRSAAEEALSLQPTYFPTFEETLGYNFDYSVRTESEKQRLWPTKPTGNGFHFLVD</sequence>
<protein>
    <submittedName>
        <fullName evidence="7">RNA-dependent RNA polymerase</fullName>
    </submittedName>
</protein>
<dbReference type="GO" id="GO:0003968">
    <property type="term" value="F:RNA-directed RNA polymerase activity"/>
    <property type="evidence" value="ECO:0007669"/>
    <property type="project" value="UniProtKB-KW"/>
</dbReference>
<feature type="domain" description="RNA-directed RNA polymerase C-terminal" evidence="6">
    <location>
        <begin position="221"/>
        <end position="456"/>
    </location>
</feature>
<reference evidence="7" key="1">
    <citation type="submission" date="2015-08" db="EMBL/GenBank/DDBJ databases">
        <authorList>
            <person name="Babu N.S."/>
            <person name="Beckwith C.J."/>
            <person name="Beseler K.G."/>
            <person name="Brison A."/>
            <person name="Carone J.V."/>
            <person name="Caskin T.P."/>
            <person name="Diamond M."/>
            <person name="Durham M.E."/>
            <person name="Foxe J.M."/>
            <person name="Go M."/>
            <person name="Henderson B.A."/>
            <person name="Jones I.B."/>
            <person name="McGettigan J.A."/>
            <person name="Micheletti S.J."/>
            <person name="Nasrallah M.E."/>
            <person name="Ortiz D."/>
            <person name="Piller C.R."/>
            <person name="Privatt S.R."/>
            <person name="Schneider S.L."/>
            <person name="Sharp S."/>
            <person name="Smith T.C."/>
            <person name="Stanton J.D."/>
            <person name="Ullery H.E."/>
            <person name="Wilson R.J."/>
            <person name="Serrano M.G."/>
            <person name="Buck G."/>
            <person name="Lee V."/>
            <person name="Wang Y."/>
            <person name="Carvalho R."/>
            <person name="Voegtly L."/>
            <person name="Shi R."/>
            <person name="Duckworth R."/>
            <person name="Johnson A."/>
            <person name="Loviza R."/>
            <person name="Walstead R."/>
            <person name="Shah Z."/>
            <person name="Kiflezghi M."/>
            <person name="Wade K."/>
            <person name="Ball S.L."/>
            <person name="Bradley K.W."/>
            <person name="Asai D.J."/>
            <person name="Bowman C.A."/>
            <person name="Russell D.A."/>
            <person name="Pope W.H."/>
            <person name="Jacobs-Sera D."/>
            <person name="Hendrix R.W."/>
            <person name="Hatfull G.F."/>
        </authorList>
    </citation>
    <scope>NUCLEOTIDE SEQUENCE</scope>
    <source>
        <strain evidence="7">SaParV2-R1-1</strain>
    </source>
</reference>
<evidence type="ECO:0000259" key="6">
    <source>
        <dbReference type="Pfam" id="PF00680"/>
    </source>
</evidence>
<dbReference type="InterPro" id="IPR043502">
    <property type="entry name" value="DNA/RNA_pol_sf"/>
</dbReference>
<reference evidence="7" key="2">
    <citation type="journal article" date="2016" name="Virus Res.">
        <title>Novel mycoviruses discovered from metatranscriptomics survey of soybean phyllosphere phytobiomes.</title>
        <authorList>
            <person name="Marzano S.Y."/>
            <person name="Domier L.L."/>
        </authorList>
    </citation>
    <scope>NUCLEOTIDE SEQUENCE</scope>
    <source>
        <strain evidence="7">SaParV2-R1-1</strain>
    </source>
</reference>
<keyword evidence="4" id="KW-0547">Nucleotide-binding</keyword>
<dbReference type="Pfam" id="PF00680">
    <property type="entry name" value="RdRP_1"/>
    <property type="match status" value="1"/>
</dbReference>
<organism evidence="7">
    <name type="scientific">Soybean leaf-associated partitivirus 2</name>
    <dbReference type="NCBI Taxonomy" id="1719266"/>
    <lineage>
        <taxon>Viruses</taxon>
        <taxon>Riboviria</taxon>
        <taxon>Orthornavirae</taxon>
        <taxon>Pisuviricota</taxon>
        <taxon>Duplopiviricetes</taxon>
        <taxon>Durnavirales</taxon>
        <taxon>Partitiviridae</taxon>
    </lineage>
</organism>
<keyword evidence="3" id="KW-0548">Nucleotidyltransferase</keyword>
<dbReference type="GO" id="GO:0006351">
    <property type="term" value="P:DNA-templated transcription"/>
    <property type="evidence" value="ECO:0007669"/>
    <property type="project" value="InterPro"/>
</dbReference>
<feature type="non-terminal residue" evidence="7">
    <location>
        <position position="1"/>
    </location>
</feature>
<accession>A0A0S1WF78</accession>
<dbReference type="InterPro" id="IPR001205">
    <property type="entry name" value="RNA-dir_pol_C"/>
</dbReference>
<dbReference type="GO" id="GO:0003723">
    <property type="term" value="F:RNA binding"/>
    <property type="evidence" value="ECO:0007669"/>
    <property type="project" value="InterPro"/>
</dbReference>
<proteinExistence type="predicted"/>